<accession>A0A4D9DSU8</accession>
<reference evidence="2 3" key="1">
    <citation type="submission" date="2019-04" db="EMBL/GenBank/DDBJ databases">
        <title>Draft genome of the big-headed turtle Platysternon megacephalum.</title>
        <authorList>
            <person name="Gong S."/>
        </authorList>
    </citation>
    <scope>NUCLEOTIDE SEQUENCE [LARGE SCALE GENOMIC DNA]</scope>
    <source>
        <strain evidence="2">DO16091913</strain>
        <tissue evidence="2">Muscle</tissue>
    </source>
</reference>
<reference evidence="2 3" key="2">
    <citation type="submission" date="2019-04" db="EMBL/GenBank/DDBJ databases">
        <title>The genome sequence of big-headed turtle.</title>
        <authorList>
            <person name="Gong S."/>
        </authorList>
    </citation>
    <scope>NUCLEOTIDE SEQUENCE [LARGE SCALE GENOMIC DNA]</scope>
    <source>
        <strain evidence="2">DO16091913</strain>
        <tissue evidence="2">Muscle</tissue>
    </source>
</reference>
<gene>
    <name evidence="2" type="ORF">DR999_PMT17702</name>
</gene>
<name>A0A4D9DSU8_9SAUR</name>
<protein>
    <submittedName>
        <fullName evidence="2">Transmembrane protein 206</fullName>
    </submittedName>
</protein>
<dbReference type="AlphaFoldDB" id="A0A4D9DSU8"/>
<evidence type="ECO:0000256" key="1">
    <source>
        <dbReference type="SAM" id="MobiDB-lite"/>
    </source>
</evidence>
<comment type="caution">
    <text evidence="2">The sequence shown here is derived from an EMBL/GenBank/DDBJ whole genome shotgun (WGS) entry which is preliminary data.</text>
</comment>
<feature type="compositionally biased region" description="Basic and acidic residues" evidence="1">
    <location>
        <begin position="1"/>
        <end position="10"/>
    </location>
</feature>
<organism evidence="2 3">
    <name type="scientific">Platysternon megacephalum</name>
    <name type="common">big-headed turtle</name>
    <dbReference type="NCBI Taxonomy" id="55544"/>
    <lineage>
        <taxon>Eukaryota</taxon>
        <taxon>Metazoa</taxon>
        <taxon>Chordata</taxon>
        <taxon>Craniata</taxon>
        <taxon>Vertebrata</taxon>
        <taxon>Euteleostomi</taxon>
        <taxon>Archelosauria</taxon>
        <taxon>Testudinata</taxon>
        <taxon>Testudines</taxon>
        <taxon>Cryptodira</taxon>
        <taxon>Durocryptodira</taxon>
        <taxon>Testudinoidea</taxon>
        <taxon>Platysternidae</taxon>
        <taxon>Platysternon</taxon>
    </lineage>
</organism>
<keyword evidence="2" id="KW-0812">Transmembrane</keyword>
<keyword evidence="2" id="KW-0472">Membrane</keyword>
<evidence type="ECO:0000313" key="2">
    <source>
        <dbReference type="EMBL" id="TFK00199.1"/>
    </source>
</evidence>
<feature type="region of interest" description="Disordered" evidence="1">
    <location>
        <begin position="1"/>
        <end position="33"/>
    </location>
</feature>
<dbReference type="EMBL" id="QXTE01000279">
    <property type="protein sequence ID" value="TFK00199.1"/>
    <property type="molecule type" value="Genomic_DNA"/>
</dbReference>
<evidence type="ECO:0000313" key="3">
    <source>
        <dbReference type="Proteomes" id="UP000297703"/>
    </source>
</evidence>
<proteinExistence type="predicted"/>
<keyword evidence="3" id="KW-1185">Reference proteome</keyword>
<sequence length="294" mass="31727">MALNNREHPRAVPSILGSAWARSDSDSGQLRGGELPIARFTGAPQESGCSSEPEIPWVVFPHLPPPQILLALQIHLPQGKVAAPPPPRFKQSPVPGYCGAGRLMAEPGTARGLGRREKPFPGAASLRSVTEIPLETPLPDRLGVREEQAGSGRFLRLAPFWARRNAQPQGGAMAWVGEATRGPILPDTEGSHLEKGRLPGVSKLFSLSMPTGEHCTPQPRGTGAEASGICLDVSIARAPSKQSRLLTWNLPFLQAQAPLCTRGSRALRNGCRIWRKSFLILPRYRTCMQETGPS</sequence>
<dbReference type="Proteomes" id="UP000297703">
    <property type="component" value="Unassembled WGS sequence"/>
</dbReference>